<proteinExistence type="predicted"/>
<evidence type="ECO:0000313" key="1">
    <source>
        <dbReference type="EMBL" id="JAD49454.1"/>
    </source>
</evidence>
<dbReference type="EMBL" id="GBRH01248441">
    <property type="protein sequence ID" value="JAD49454.1"/>
    <property type="molecule type" value="Transcribed_RNA"/>
</dbReference>
<sequence length="63" mass="7463">MYILERYPRSSSGKLKLNIQTRYACGCLDYKTHKLGHYFRCGPRANLTAEFHPFDHIVWWSGQ</sequence>
<accession>A0A0A9ACT1</accession>
<reference evidence="1" key="2">
    <citation type="journal article" date="2015" name="Data Brief">
        <title>Shoot transcriptome of the giant reed, Arundo donax.</title>
        <authorList>
            <person name="Barrero R.A."/>
            <person name="Guerrero F.D."/>
            <person name="Moolhuijzen P."/>
            <person name="Goolsby J.A."/>
            <person name="Tidwell J."/>
            <person name="Bellgard S.E."/>
            <person name="Bellgard M.I."/>
        </authorList>
    </citation>
    <scope>NUCLEOTIDE SEQUENCE</scope>
    <source>
        <tissue evidence="1">Shoot tissue taken approximately 20 cm above the soil surface</tissue>
    </source>
</reference>
<organism evidence="1">
    <name type="scientific">Arundo donax</name>
    <name type="common">Giant reed</name>
    <name type="synonym">Donax arundinaceus</name>
    <dbReference type="NCBI Taxonomy" id="35708"/>
    <lineage>
        <taxon>Eukaryota</taxon>
        <taxon>Viridiplantae</taxon>
        <taxon>Streptophyta</taxon>
        <taxon>Embryophyta</taxon>
        <taxon>Tracheophyta</taxon>
        <taxon>Spermatophyta</taxon>
        <taxon>Magnoliopsida</taxon>
        <taxon>Liliopsida</taxon>
        <taxon>Poales</taxon>
        <taxon>Poaceae</taxon>
        <taxon>PACMAD clade</taxon>
        <taxon>Arundinoideae</taxon>
        <taxon>Arundineae</taxon>
        <taxon>Arundo</taxon>
    </lineage>
</organism>
<dbReference type="AlphaFoldDB" id="A0A0A9ACT1"/>
<protein>
    <submittedName>
        <fullName evidence="1">Uncharacterized protein</fullName>
    </submittedName>
</protein>
<reference evidence="1" key="1">
    <citation type="submission" date="2014-09" db="EMBL/GenBank/DDBJ databases">
        <authorList>
            <person name="Magalhaes I.L.F."/>
            <person name="Oliveira U."/>
            <person name="Santos F.R."/>
            <person name="Vidigal T.H.D.A."/>
            <person name="Brescovit A.D."/>
            <person name="Santos A.J."/>
        </authorList>
    </citation>
    <scope>NUCLEOTIDE SEQUENCE</scope>
    <source>
        <tissue evidence="1">Shoot tissue taken approximately 20 cm above the soil surface</tissue>
    </source>
</reference>
<name>A0A0A9ACT1_ARUDO</name>